<dbReference type="EMBL" id="CAKLBY020000283">
    <property type="protein sequence ID" value="CAK7942760.1"/>
    <property type="molecule type" value="Genomic_DNA"/>
</dbReference>
<evidence type="ECO:0000313" key="5">
    <source>
        <dbReference type="Proteomes" id="UP001162060"/>
    </source>
</evidence>
<sequence>MSSTILLQVATPVRAIPLPTTRVEAPTVDKTTAVGIIAGLYQWIASQQDLLDSCRDLEQALREQTRRGDRLERELRSLTESASPFVIFAQTRCDRFRLDLNNALAESALLQETIRAGICHEQQISDLKSKFSENDPITSYAKSKRAKYKADCTKAQTTVRHLRAALDAVSVERDQLRDDLAELEAEYDRSCSLLSERDDGVGLLQATISHLELERDQALRDRDVIRMCIAALITGPRLPSSSRPVETSLSTSARVKRTSTSALTPQPRTKRARIEATLQSVVKMTPKTHHPTASGIVAEPSPPCETPKNNRSRSPHSSTRSQAKLTPKTPDLPGPGVRKGKGRARNPTPAPASSDDDDSSGAGPRTLAALYRSRSSSRRKVPLGNPTTPSSTLPDLIVVDTSSPDVDSPASPVAAYLRPKPKVF</sequence>
<dbReference type="EMBL" id="CAKLBY020000025">
    <property type="protein sequence ID" value="CAK7903268.1"/>
    <property type="molecule type" value="Genomic_DNA"/>
</dbReference>
<keyword evidence="1" id="KW-0175">Coiled coil</keyword>
<organism evidence="3 5">
    <name type="scientific">Peronospora matthiolae</name>
    <dbReference type="NCBI Taxonomy" id="2874970"/>
    <lineage>
        <taxon>Eukaryota</taxon>
        <taxon>Sar</taxon>
        <taxon>Stramenopiles</taxon>
        <taxon>Oomycota</taxon>
        <taxon>Peronosporomycetes</taxon>
        <taxon>Peronosporales</taxon>
        <taxon>Peronosporaceae</taxon>
        <taxon>Peronospora</taxon>
    </lineage>
</organism>
<evidence type="ECO:0000313" key="4">
    <source>
        <dbReference type="EMBL" id="CAK7942760.1"/>
    </source>
</evidence>
<feature type="region of interest" description="Disordered" evidence="2">
    <location>
        <begin position="236"/>
        <end position="413"/>
    </location>
</feature>
<feature type="compositionally biased region" description="Polar residues" evidence="2">
    <location>
        <begin position="315"/>
        <end position="324"/>
    </location>
</feature>
<feature type="compositionally biased region" description="Low complexity" evidence="2">
    <location>
        <begin position="398"/>
        <end position="413"/>
    </location>
</feature>
<comment type="caution">
    <text evidence="3">The sequence shown here is derived from an EMBL/GenBank/DDBJ whole genome shotgun (WGS) entry which is preliminary data.</text>
</comment>
<evidence type="ECO:0000256" key="1">
    <source>
        <dbReference type="SAM" id="Coils"/>
    </source>
</evidence>
<name>A0AAV1T4V8_9STRA</name>
<evidence type="ECO:0000256" key="2">
    <source>
        <dbReference type="SAM" id="MobiDB-lite"/>
    </source>
</evidence>
<feature type="coiled-coil region" evidence="1">
    <location>
        <begin position="159"/>
        <end position="193"/>
    </location>
</feature>
<accession>A0AAV1T4V8</accession>
<protein>
    <submittedName>
        <fullName evidence="3">Uncharacterized protein</fullName>
    </submittedName>
</protein>
<feature type="coiled-coil region" evidence="1">
    <location>
        <begin position="47"/>
        <end position="81"/>
    </location>
</feature>
<gene>
    <name evidence="3" type="ORF">PM001_LOCUS2676</name>
    <name evidence="4" type="ORF">PM001_LOCUS27910</name>
</gene>
<dbReference type="AlphaFoldDB" id="A0AAV1T4V8"/>
<evidence type="ECO:0000313" key="3">
    <source>
        <dbReference type="EMBL" id="CAK7903268.1"/>
    </source>
</evidence>
<proteinExistence type="predicted"/>
<dbReference type="Proteomes" id="UP001162060">
    <property type="component" value="Unassembled WGS sequence"/>
</dbReference>
<feature type="compositionally biased region" description="Polar residues" evidence="2">
    <location>
        <begin position="239"/>
        <end position="267"/>
    </location>
</feature>
<reference evidence="3" key="1">
    <citation type="submission" date="2024-01" db="EMBL/GenBank/DDBJ databases">
        <authorList>
            <person name="Webb A."/>
        </authorList>
    </citation>
    <scope>NUCLEOTIDE SEQUENCE</scope>
    <source>
        <strain evidence="3">Pm1</strain>
    </source>
</reference>